<dbReference type="PANTHER" id="PTHR47338:SF29">
    <property type="entry name" value="ZN(2)-C6 FUNGAL-TYPE DOMAIN-CONTAINING PROTEIN"/>
    <property type="match status" value="1"/>
</dbReference>
<dbReference type="GO" id="GO:0005634">
    <property type="term" value="C:nucleus"/>
    <property type="evidence" value="ECO:0007669"/>
    <property type="project" value="UniProtKB-SubCell"/>
</dbReference>
<dbReference type="CDD" id="cd12148">
    <property type="entry name" value="fungal_TF_MHR"/>
    <property type="match status" value="1"/>
</dbReference>
<evidence type="ECO:0000256" key="1">
    <source>
        <dbReference type="ARBA" id="ARBA00004123"/>
    </source>
</evidence>
<feature type="region of interest" description="Disordered" evidence="6">
    <location>
        <begin position="339"/>
        <end position="364"/>
    </location>
</feature>
<dbReference type="Proteomes" id="UP000059188">
    <property type="component" value="Unassembled WGS sequence"/>
</dbReference>
<sequence length="729" mass="81059">MPRAQPQSDSSGGQHSQLLKRNQACHQCRRRKLRCDAQKPCSTCVRSHRFASSSNPALLHTEPECTYDDVASAPTAAKPRAKYKVLEDKISQLENLLKQQLLKEGEPSSSSPVPPTPEPTPSDAFVDKPIEHEMFDPADIMDPYGSLSAEQLAAMSNDQTTSSPSDGSRQELIMSGWSKRFPKPDLLYHLVDVFFSCYPHAHYIIHRPTFMLSLTLSPKSPGFPHVSLLHAICAYAGVFSYLIEPPPVGDLDRAYPDFIFGDRRRPDFREESFAEMHARWAKEAAEQALAMGFNLFEITQTQVVLAGFYQSQGRQVELWSAIGNVLRYAVPLGLHTSPGFRGDGTKRDPARLSENPESLLPDPTSYSEREVRVNLFWVAYANERFHDSPSSWAMNLDDQDIHQVLPGDLSHFEAGHDIQGSRQSLESPNVLLQHFPEATDGFSLYIKGAILISKTKWFNLRVRHRYRNVGDVRALAEFHQLEQLIVSFKKSFPGRYSSPIAQSSRGLDIHVYAAHIIPHLAMILLHDKHTNLYSPNCTSSPKLLNAARAIVNLMHTVCSTSYDITRLPPICMSCWGRAASVLIRFYKIEIARGRQGEALTIDLEIQSVKYVLNQMGTRIPMALKHGKLLDFELQTDNASMSYSVSQQGPPDHDGDLHISPQNSAWMESHSSGSVGGINSFTNNASPLPSLFPDTSPSSLEAHINLPSTSFGSISANELDILGQSFGGPS</sequence>
<keyword evidence="4" id="KW-0804">Transcription</keyword>
<proteinExistence type="predicted"/>
<dbReference type="STRING" id="1108050.A0A0B7FKD6"/>
<accession>A0A0B7FKD6</accession>
<dbReference type="SMART" id="SM00066">
    <property type="entry name" value="GAL4"/>
    <property type="match status" value="1"/>
</dbReference>
<dbReference type="EMBL" id="LN679102">
    <property type="protein sequence ID" value="CEL58125.1"/>
    <property type="molecule type" value="Genomic_DNA"/>
</dbReference>
<evidence type="ECO:0000256" key="6">
    <source>
        <dbReference type="SAM" id="MobiDB-lite"/>
    </source>
</evidence>
<name>A0A0B7FKD6_THACB</name>
<dbReference type="Pfam" id="PF04082">
    <property type="entry name" value="Fungal_trans"/>
    <property type="match status" value="1"/>
</dbReference>
<protein>
    <recommendedName>
        <fullName evidence="7">Zn(2)-C6 fungal-type domain-containing protein</fullName>
    </recommendedName>
</protein>
<evidence type="ECO:0000313" key="8">
    <source>
        <dbReference type="EMBL" id="CEL58125.1"/>
    </source>
</evidence>
<dbReference type="InterPro" id="IPR007219">
    <property type="entry name" value="XnlR_reg_dom"/>
</dbReference>
<dbReference type="GO" id="GO:0003677">
    <property type="term" value="F:DNA binding"/>
    <property type="evidence" value="ECO:0007669"/>
    <property type="project" value="InterPro"/>
</dbReference>
<feature type="region of interest" description="Disordered" evidence="6">
    <location>
        <begin position="102"/>
        <end position="126"/>
    </location>
</feature>
<dbReference type="OrthoDB" id="39175at2759"/>
<dbReference type="InterPro" id="IPR001138">
    <property type="entry name" value="Zn2Cys6_DnaBD"/>
</dbReference>
<keyword evidence="3" id="KW-0805">Transcription regulation</keyword>
<feature type="domain" description="Zn(2)-C6 fungal-type" evidence="7">
    <location>
        <begin position="24"/>
        <end position="67"/>
    </location>
</feature>
<dbReference type="GO" id="GO:0006351">
    <property type="term" value="P:DNA-templated transcription"/>
    <property type="evidence" value="ECO:0007669"/>
    <property type="project" value="InterPro"/>
</dbReference>
<dbReference type="GO" id="GO:0008270">
    <property type="term" value="F:zinc ion binding"/>
    <property type="evidence" value="ECO:0007669"/>
    <property type="project" value="InterPro"/>
</dbReference>
<dbReference type="Gene3D" id="4.10.240.10">
    <property type="entry name" value="Zn(2)-C6 fungal-type DNA-binding domain"/>
    <property type="match status" value="1"/>
</dbReference>
<evidence type="ECO:0000256" key="2">
    <source>
        <dbReference type="ARBA" id="ARBA00022723"/>
    </source>
</evidence>
<evidence type="ECO:0000256" key="4">
    <source>
        <dbReference type="ARBA" id="ARBA00023163"/>
    </source>
</evidence>
<evidence type="ECO:0000256" key="3">
    <source>
        <dbReference type="ARBA" id="ARBA00023015"/>
    </source>
</evidence>
<gene>
    <name evidence="8" type="ORF">RSOLAG1IB_02870</name>
</gene>
<comment type="subcellular location">
    <subcellularLocation>
        <location evidence="1">Nucleus</location>
    </subcellularLocation>
</comment>
<evidence type="ECO:0000259" key="7">
    <source>
        <dbReference type="PROSITE" id="PS50048"/>
    </source>
</evidence>
<dbReference type="SMART" id="SM00906">
    <property type="entry name" value="Fungal_trans"/>
    <property type="match status" value="1"/>
</dbReference>
<dbReference type="CDD" id="cd00067">
    <property type="entry name" value="GAL4"/>
    <property type="match status" value="1"/>
</dbReference>
<keyword evidence="5" id="KW-0539">Nucleus</keyword>
<evidence type="ECO:0000313" key="9">
    <source>
        <dbReference type="Proteomes" id="UP000059188"/>
    </source>
</evidence>
<dbReference type="SUPFAM" id="SSF57701">
    <property type="entry name" value="Zn2/Cys6 DNA-binding domain"/>
    <property type="match status" value="1"/>
</dbReference>
<dbReference type="AlphaFoldDB" id="A0A0B7FKD6"/>
<reference evidence="8 9" key="1">
    <citation type="submission" date="2014-11" db="EMBL/GenBank/DDBJ databases">
        <authorList>
            <person name="Wibberg Daniel"/>
        </authorList>
    </citation>
    <scope>NUCLEOTIDE SEQUENCE [LARGE SCALE GENOMIC DNA]</scope>
    <source>
        <strain evidence="8">Rhizoctonia solani AG1-IB 7/3/14</strain>
    </source>
</reference>
<dbReference type="PANTHER" id="PTHR47338">
    <property type="entry name" value="ZN(II)2CYS6 TRANSCRIPTION FACTOR (EUROFUNG)-RELATED"/>
    <property type="match status" value="1"/>
</dbReference>
<dbReference type="InterPro" id="IPR050815">
    <property type="entry name" value="TF_fung"/>
</dbReference>
<dbReference type="Pfam" id="PF00172">
    <property type="entry name" value="Zn_clus"/>
    <property type="match status" value="1"/>
</dbReference>
<feature type="region of interest" description="Disordered" evidence="6">
    <location>
        <begin position="1"/>
        <end position="22"/>
    </location>
</feature>
<feature type="compositionally biased region" description="Polar residues" evidence="6">
    <location>
        <begin position="1"/>
        <end position="20"/>
    </location>
</feature>
<dbReference type="InterPro" id="IPR036864">
    <property type="entry name" value="Zn2-C6_fun-type_DNA-bd_sf"/>
</dbReference>
<evidence type="ECO:0000256" key="5">
    <source>
        <dbReference type="ARBA" id="ARBA00023242"/>
    </source>
</evidence>
<organism evidence="8 9">
    <name type="scientific">Thanatephorus cucumeris (strain AG1-IB / isolate 7/3/14)</name>
    <name type="common">Lettuce bottom rot fungus</name>
    <name type="synonym">Rhizoctonia solani</name>
    <dbReference type="NCBI Taxonomy" id="1108050"/>
    <lineage>
        <taxon>Eukaryota</taxon>
        <taxon>Fungi</taxon>
        <taxon>Dikarya</taxon>
        <taxon>Basidiomycota</taxon>
        <taxon>Agaricomycotina</taxon>
        <taxon>Agaricomycetes</taxon>
        <taxon>Cantharellales</taxon>
        <taxon>Ceratobasidiaceae</taxon>
        <taxon>Rhizoctonia</taxon>
        <taxon>Rhizoctonia solani AG-1</taxon>
    </lineage>
</organism>
<keyword evidence="9" id="KW-1185">Reference proteome</keyword>
<keyword evidence="2" id="KW-0479">Metal-binding</keyword>
<dbReference type="GO" id="GO:0000981">
    <property type="term" value="F:DNA-binding transcription factor activity, RNA polymerase II-specific"/>
    <property type="evidence" value="ECO:0007669"/>
    <property type="project" value="InterPro"/>
</dbReference>
<dbReference type="PROSITE" id="PS50048">
    <property type="entry name" value="ZN2_CY6_FUNGAL_2"/>
    <property type="match status" value="1"/>
</dbReference>